<keyword evidence="4" id="KW-1185">Reference proteome</keyword>
<dbReference type="EMBL" id="PSZM01000040">
    <property type="protein sequence ID" value="PQL91587.1"/>
    <property type="molecule type" value="Genomic_DNA"/>
</dbReference>
<evidence type="ECO:0000313" key="4">
    <source>
        <dbReference type="Proteomes" id="UP000238042"/>
    </source>
</evidence>
<dbReference type="AlphaFoldDB" id="A0A2S8AAV7"/>
<reference evidence="3 4" key="1">
    <citation type="submission" date="2018-02" db="EMBL/GenBank/DDBJ databases">
        <title>Genome sequences of Apibacter spp., gut symbionts of Asian honey bees.</title>
        <authorList>
            <person name="Kwong W.K."/>
            <person name="Steele M.I."/>
            <person name="Moran N.A."/>
        </authorList>
    </citation>
    <scope>NUCLEOTIDE SEQUENCE [LARGE SCALE GENOMIC DNA]</scope>
    <source>
        <strain evidence="4">wkB301</strain>
    </source>
</reference>
<evidence type="ECO:0000259" key="2">
    <source>
        <dbReference type="PROSITE" id="PS51371"/>
    </source>
</evidence>
<dbReference type="RefSeq" id="WP_105246978.1">
    <property type="nucleotide sequence ID" value="NZ_PSZM01000040.1"/>
</dbReference>
<protein>
    <submittedName>
        <fullName evidence="3">Acetoin utilization protein</fullName>
    </submittedName>
</protein>
<evidence type="ECO:0000313" key="3">
    <source>
        <dbReference type="EMBL" id="PQL91587.1"/>
    </source>
</evidence>
<dbReference type="PROSITE" id="PS51371">
    <property type="entry name" value="CBS"/>
    <property type="match status" value="1"/>
</dbReference>
<dbReference type="Proteomes" id="UP000238042">
    <property type="component" value="Unassembled WGS sequence"/>
</dbReference>
<dbReference type="Gene3D" id="3.10.580.10">
    <property type="entry name" value="CBS-domain"/>
    <property type="match status" value="1"/>
</dbReference>
<organism evidence="3 4">
    <name type="scientific">Apibacter adventoris</name>
    <dbReference type="NCBI Taxonomy" id="1679466"/>
    <lineage>
        <taxon>Bacteria</taxon>
        <taxon>Pseudomonadati</taxon>
        <taxon>Bacteroidota</taxon>
        <taxon>Flavobacteriia</taxon>
        <taxon>Flavobacteriales</taxon>
        <taxon>Weeksellaceae</taxon>
        <taxon>Apibacter</taxon>
    </lineage>
</organism>
<comment type="caution">
    <text evidence="3">The sequence shown here is derived from an EMBL/GenBank/DDBJ whole genome shotgun (WGS) entry which is preliminary data.</text>
</comment>
<accession>A0A2S8AAV7</accession>
<dbReference type="SUPFAM" id="SSF54631">
    <property type="entry name" value="CBS-domain pair"/>
    <property type="match status" value="1"/>
</dbReference>
<dbReference type="OrthoDB" id="1523762at2"/>
<name>A0A2S8AAV7_9FLAO</name>
<feature type="domain" description="CBS" evidence="2">
    <location>
        <begin position="7"/>
        <end position="69"/>
    </location>
</feature>
<gene>
    <name evidence="3" type="ORF">C4S77_07180</name>
</gene>
<keyword evidence="1" id="KW-0129">CBS domain</keyword>
<dbReference type="Pfam" id="PF00571">
    <property type="entry name" value="CBS"/>
    <property type="match status" value="2"/>
</dbReference>
<dbReference type="InterPro" id="IPR000644">
    <property type="entry name" value="CBS_dom"/>
</dbReference>
<dbReference type="InterPro" id="IPR046342">
    <property type="entry name" value="CBS_dom_sf"/>
</dbReference>
<evidence type="ECO:0000256" key="1">
    <source>
        <dbReference type="PROSITE-ProRule" id="PRU00703"/>
    </source>
</evidence>
<proteinExistence type="predicted"/>
<sequence length="219" mass="25461">MIITDYIFKNVSPLYEEDTVEKAEDIMLTYKLSHLPVISEKKKLLGNISFEIIKNLEKKEVIINHLIELEEFFLYQSSIIFDSIKIFSDNATNIIPIIDTKENYLGVVLEEDIIEEFATYAVINDFGVYMTLTTPIQKYSISEVANIVESNNGKILGLMVTKIDEETTKITLKIQTENISSIGDTFERFGYHISNKYFEDSKQELLKNRFDHFQRFLEV</sequence>